<evidence type="ECO:0000259" key="1">
    <source>
        <dbReference type="Pfam" id="PF12682"/>
    </source>
</evidence>
<keyword evidence="3" id="KW-1185">Reference proteome</keyword>
<dbReference type="SUPFAM" id="SSF52218">
    <property type="entry name" value="Flavoproteins"/>
    <property type="match status" value="1"/>
</dbReference>
<dbReference type="Gene3D" id="3.40.50.360">
    <property type="match status" value="1"/>
</dbReference>
<dbReference type="Pfam" id="PF12682">
    <property type="entry name" value="Flavodoxin_4"/>
    <property type="match status" value="1"/>
</dbReference>
<proteinExistence type="predicted"/>
<dbReference type="PANTHER" id="PTHR39201:SF1">
    <property type="entry name" value="FLAVODOXIN-LIKE DOMAIN-CONTAINING PROTEIN"/>
    <property type="match status" value="1"/>
</dbReference>
<organism evidence="2 3">
    <name type="scientific">Holzapfeliella floricola DSM 23037 = JCM 16512</name>
    <dbReference type="NCBI Taxonomy" id="1423744"/>
    <lineage>
        <taxon>Bacteria</taxon>
        <taxon>Bacillati</taxon>
        <taxon>Bacillota</taxon>
        <taxon>Bacilli</taxon>
        <taxon>Lactobacillales</taxon>
        <taxon>Lactobacillaceae</taxon>
        <taxon>Holzapfeliella</taxon>
    </lineage>
</organism>
<dbReference type="RefSeq" id="WP_056974983.1">
    <property type="nucleotide sequence ID" value="NZ_AYZL01000020.1"/>
</dbReference>
<sequence>MIHNNKKFSSSTLILYFSVFGTTKTAANKLSNKIKAPVIEIIPEKPYPKNYDLTVKMAREQLNKQIHPKIKHNIKNINIYDTIYIGYPTWWQQPPLIIHSLFDEFDFDGKAIIPFTTSMSTPISESQPIINELAELNHAKVKTGFIYTGLDSLNNQS</sequence>
<dbReference type="Proteomes" id="UP000051378">
    <property type="component" value="Unassembled WGS sequence"/>
</dbReference>
<evidence type="ECO:0000313" key="3">
    <source>
        <dbReference type="Proteomes" id="UP000051378"/>
    </source>
</evidence>
<evidence type="ECO:0000313" key="2">
    <source>
        <dbReference type="EMBL" id="KRN03666.1"/>
    </source>
</evidence>
<dbReference type="InterPro" id="IPR029039">
    <property type="entry name" value="Flavoprotein-like_sf"/>
</dbReference>
<dbReference type="OrthoDB" id="9806505at2"/>
<dbReference type="InterPro" id="IPR008254">
    <property type="entry name" value="Flavodoxin/NO_synth"/>
</dbReference>
<reference evidence="2 3" key="1">
    <citation type="journal article" date="2015" name="Genome Announc.">
        <title>Expanding the biotechnology potential of lactobacilli through comparative genomics of 213 strains and associated genera.</title>
        <authorList>
            <person name="Sun Z."/>
            <person name="Harris H.M."/>
            <person name="McCann A."/>
            <person name="Guo C."/>
            <person name="Argimon S."/>
            <person name="Zhang W."/>
            <person name="Yang X."/>
            <person name="Jeffery I.B."/>
            <person name="Cooney J.C."/>
            <person name="Kagawa T.F."/>
            <person name="Liu W."/>
            <person name="Song Y."/>
            <person name="Salvetti E."/>
            <person name="Wrobel A."/>
            <person name="Rasinkangas P."/>
            <person name="Parkhill J."/>
            <person name="Rea M.C."/>
            <person name="O'Sullivan O."/>
            <person name="Ritari J."/>
            <person name="Douillard F.P."/>
            <person name="Paul Ross R."/>
            <person name="Yang R."/>
            <person name="Briner A.E."/>
            <person name="Felis G.E."/>
            <person name="de Vos W.M."/>
            <person name="Barrangou R."/>
            <person name="Klaenhammer T.R."/>
            <person name="Caufield P.W."/>
            <person name="Cui Y."/>
            <person name="Zhang H."/>
            <person name="O'Toole P.W."/>
        </authorList>
    </citation>
    <scope>NUCLEOTIDE SEQUENCE [LARGE SCALE GENOMIC DNA]</scope>
    <source>
        <strain evidence="2 3">DSM 23037</strain>
    </source>
</reference>
<feature type="domain" description="Flavodoxin-like" evidence="1">
    <location>
        <begin position="13"/>
        <end position="127"/>
    </location>
</feature>
<dbReference type="GO" id="GO:0010181">
    <property type="term" value="F:FMN binding"/>
    <property type="evidence" value="ECO:0007669"/>
    <property type="project" value="InterPro"/>
</dbReference>
<dbReference type="PANTHER" id="PTHR39201">
    <property type="entry name" value="EXPORTED PROTEIN-RELATED"/>
    <property type="match status" value="1"/>
</dbReference>
<dbReference type="EMBL" id="AYZL01000020">
    <property type="protein sequence ID" value="KRN03666.1"/>
    <property type="molecule type" value="Genomic_DNA"/>
</dbReference>
<dbReference type="PATRIC" id="fig|1423744.4.peg.794"/>
<name>A0A0R2DHV0_9LACO</name>
<dbReference type="GO" id="GO:0016651">
    <property type="term" value="F:oxidoreductase activity, acting on NAD(P)H"/>
    <property type="evidence" value="ECO:0007669"/>
    <property type="project" value="UniProtKB-ARBA"/>
</dbReference>
<dbReference type="STRING" id="1423744.FC86_GL000773"/>
<dbReference type="AlphaFoldDB" id="A0A0R2DHV0"/>
<protein>
    <submittedName>
        <fullName evidence="2">Flavodoxin</fullName>
    </submittedName>
</protein>
<comment type="caution">
    <text evidence="2">The sequence shown here is derived from an EMBL/GenBank/DDBJ whole genome shotgun (WGS) entry which is preliminary data.</text>
</comment>
<accession>A0A0R2DHV0</accession>
<gene>
    <name evidence="2" type="ORF">FC86_GL000773</name>
</gene>